<feature type="domain" description="KANL3/Tex30 alpha/beta hydrolase-like" evidence="2">
    <location>
        <begin position="35"/>
        <end position="122"/>
    </location>
</feature>
<feature type="compositionally biased region" description="Gly residues" evidence="1">
    <location>
        <begin position="276"/>
        <end position="285"/>
    </location>
</feature>
<feature type="region of interest" description="Disordered" evidence="1">
    <location>
        <begin position="412"/>
        <end position="467"/>
    </location>
</feature>
<dbReference type="EMBL" id="JAEHOC010000005">
    <property type="protein sequence ID" value="KAG2441820.1"/>
    <property type="molecule type" value="Genomic_DNA"/>
</dbReference>
<evidence type="ECO:0000313" key="4">
    <source>
        <dbReference type="Proteomes" id="UP000650467"/>
    </source>
</evidence>
<dbReference type="PANTHER" id="PTHR13136">
    <property type="entry name" value="TESTIS DEVELOPMENT PROTEIN PRTD"/>
    <property type="match status" value="1"/>
</dbReference>
<feature type="compositionally biased region" description="Low complexity" evidence="1">
    <location>
        <begin position="439"/>
        <end position="453"/>
    </location>
</feature>
<dbReference type="OrthoDB" id="550336at2759"/>
<feature type="compositionally biased region" description="Low complexity" evidence="1">
    <location>
        <begin position="225"/>
        <end position="243"/>
    </location>
</feature>
<dbReference type="InterPro" id="IPR029058">
    <property type="entry name" value="AB_hydrolase_fold"/>
</dbReference>
<feature type="compositionally biased region" description="Low complexity" evidence="1">
    <location>
        <begin position="149"/>
        <end position="162"/>
    </location>
</feature>
<evidence type="ECO:0000256" key="1">
    <source>
        <dbReference type="SAM" id="MobiDB-lite"/>
    </source>
</evidence>
<dbReference type="SUPFAM" id="SSF53474">
    <property type="entry name" value="alpha/beta-Hydrolases"/>
    <property type="match status" value="1"/>
</dbReference>
<dbReference type="InterPro" id="IPR026555">
    <property type="entry name" value="NSL3/Tex30"/>
</dbReference>
<evidence type="ECO:0000259" key="2">
    <source>
        <dbReference type="Pfam" id="PF20408"/>
    </source>
</evidence>
<organism evidence="3 4">
    <name type="scientific">Chlamydomonas incerta</name>
    <dbReference type="NCBI Taxonomy" id="51695"/>
    <lineage>
        <taxon>Eukaryota</taxon>
        <taxon>Viridiplantae</taxon>
        <taxon>Chlorophyta</taxon>
        <taxon>core chlorophytes</taxon>
        <taxon>Chlorophyceae</taxon>
        <taxon>CS clade</taxon>
        <taxon>Chlamydomonadales</taxon>
        <taxon>Chlamydomonadaceae</taxon>
        <taxon>Chlamydomonas</taxon>
    </lineage>
</organism>
<dbReference type="InterPro" id="IPR046879">
    <property type="entry name" value="KANL3/Tex30_Abhydrolase"/>
</dbReference>
<dbReference type="Gene3D" id="3.40.50.1820">
    <property type="entry name" value="alpha/beta hydrolase"/>
    <property type="match status" value="2"/>
</dbReference>
<comment type="caution">
    <text evidence="3">The sequence shown here is derived from an EMBL/GenBank/DDBJ whole genome shotgun (WGS) entry which is preliminary data.</text>
</comment>
<dbReference type="Proteomes" id="UP000650467">
    <property type="component" value="Unassembled WGS sequence"/>
</dbReference>
<feature type="domain" description="KANL3/Tex30 alpha/beta hydrolase-like" evidence="2">
    <location>
        <begin position="330"/>
        <end position="411"/>
    </location>
</feature>
<reference evidence="3" key="1">
    <citation type="journal article" date="2020" name="bioRxiv">
        <title>Comparative genomics of Chlamydomonas.</title>
        <authorList>
            <person name="Craig R.J."/>
            <person name="Hasan A.R."/>
            <person name="Ness R.W."/>
            <person name="Keightley P.D."/>
        </authorList>
    </citation>
    <scope>NUCLEOTIDE SEQUENCE</scope>
    <source>
        <strain evidence="3">SAG 7.73</strain>
    </source>
</reference>
<feature type="compositionally biased region" description="Gly residues" evidence="1">
    <location>
        <begin position="418"/>
        <end position="438"/>
    </location>
</feature>
<keyword evidence="4" id="KW-1185">Reference proteome</keyword>
<feature type="compositionally biased region" description="Low complexity" evidence="1">
    <location>
        <begin position="186"/>
        <end position="208"/>
    </location>
</feature>
<feature type="compositionally biased region" description="Basic and acidic residues" evidence="1">
    <location>
        <begin position="209"/>
        <end position="224"/>
    </location>
</feature>
<feature type="region of interest" description="Disordered" evidence="1">
    <location>
        <begin position="123"/>
        <end position="317"/>
    </location>
</feature>
<accession>A0A835W709</accession>
<feature type="compositionally biased region" description="Low complexity" evidence="1">
    <location>
        <begin position="252"/>
        <end position="265"/>
    </location>
</feature>
<sequence>MAEVVCKQVASGQPGKPPIPVKLEVLQCGRPDAAAGVVLAHGAGGDMDSGYLPLLAARLAAAGFACVRFTCKPPHLPTRVAAFEAVLRAAAAEWPETRGVRHWFVAGHSMGGRAACQVAHTSWIQHQHQHQEQHTQQAHGSKPQQGQVPARGGPHAPGAAATDGGGDGPASKRRRGAAVPDRADAAARASSMTAAAADPQEAGAQEGQGQHEQHQQHEHKHEPAAAEADAAVGTPGAADAVAAKPERRRGPARAARPGSGPAAARATKDFEEAGDGGEGGSGGPAGRQPVGRAPTQARGARRSKQAAAAGGEEGGEAGVLEATTAPLLPRVSGCVLLSYPLHPPDKPNELRDAPLVGLRLPVLFVRGSRDAFSLPVQQWEQTLGCMREAGCPSLQVHTVEGGDHGLAVPASARRAGATEGGRAGKSAAGGAGAAGRGAGASKAGLRGSDAGAVGPEGEGEGAGTPLDAALQAAVDWVAAQCSGPPGAAAGASA</sequence>
<protein>
    <recommendedName>
        <fullName evidence="2">KANL3/Tex30 alpha/beta hydrolase-like domain-containing protein</fullName>
    </recommendedName>
</protein>
<dbReference type="AlphaFoldDB" id="A0A835W709"/>
<proteinExistence type="predicted"/>
<gene>
    <name evidence="3" type="ORF">HXX76_003429</name>
</gene>
<dbReference type="Pfam" id="PF20408">
    <property type="entry name" value="Abhydrolase_11"/>
    <property type="match status" value="2"/>
</dbReference>
<name>A0A835W709_CHLIN</name>
<evidence type="ECO:0000313" key="3">
    <source>
        <dbReference type="EMBL" id="KAG2441820.1"/>
    </source>
</evidence>
<dbReference type="PANTHER" id="PTHR13136:SF11">
    <property type="entry name" value="TESTIS-EXPRESSED PROTEIN 30"/>
    <property type="match status" value="1"/>
</dbReference>